<comment type="caution">
    <text evidence="1">The sequence shown here is derived from an EMBL/GenBank/DDBJ whole genome shotgun (WGS) entry which is preliminary data.</text>
</comment>
<dbReference type="Gene3D" id="1.10.645.10">
    <property type="entry name" value="Cytochrome-c3 Hydrogenase, chain B"/>
    <property type="match status" value="1"/>
</dbReference>
<protein>
    <submittedName>
        <fullName evidence="1">HupK protein</fullName>
    </submittedName>
</protein>
<reference evidence="1 2" key="1">
    <citation type="submission" date="2018-08" db="EMBL/GenBank/DDBJ databases">
        <title>Draft genome sequence of Rhodobacter sphaeroides FY.</title>
        <authorList>
            <person name="Rayyan A."/>
            <person name="Meyer T.E."/>
            <person name="Kyndt J.A."/>
        </authorList>
    </citation>
    <scope>NUCLEOTIDE SEQUENCE [LARGE SCALE GENOMIC DNA]</scope>
    <source>
        <strain evidence="1 2">FY</strain>
    </source>
</reference>
<evidence type="ECO:0000313" key="1">
    <source>
        <dbReference type="EMBL" id="RHZ93931.1"/>
    </source>
</evidence>
<gene>
    <name evidence="1" type="ORF">D1114_13990</name>
</gene>
<evidence type="ECO:0000313" key="2">
    <source>
        <dbReference type="Proteomes" id="UP000266305"/>
    </source>
</evidence>
<dbReference type="Proteomes" id="UP000266305">
    <property type="component" value="Unassembled WGS sequence"/>
</dbReference>
<name>A0AAX1UKA9_CERSP</name>
<organism evidence="1 2">
    <name type="scientific">Cereibacter sphaeroides</name>
    <name type="common">Rhodobacter sphaeroides</name>
    <dbReference type="NCBI Taxonomy" id="1063"/>
    <lineage>
        <taxon>Bacteria</taxon>
        <taxon>Pseudomonadati</taxon>
        <taxon>Pseudomonadota</taxon>
        <taxon>Alphaproteobacteria</taxon>
        <taxon>Rhodobacterales</taxon>
        <taxon>Paracoccaceae</taxon>
        <taxon>Cereibacter</taxon>
    </lineage>
</organism>
<accession>A0AAX1UKA9</accession>
<dbReference type="InterPro" id="IPR029014">
    <property type="entry name" value="NiFe-Hase_large"/>
</dbReference>
<proteinExistence type="predicted"/>
<sequence>MSGALTLRLGPEGPRLLQGPDLPVAALMIGRSPQAAADLLPRLFNLCPMAQATAVRLALDLPPPESAELAAEIAREHRQKLTLLWPRLLDLPAADPGPLPAPADLTGWVARQPLFSALARLFPPGTAVAGLPAVTPETMFAPVPCDNSPAARRQDHPTLAAAARLWGSGPLWRALGRLADLAPPPPPVRLACGTAVVPAARGSYAVRARVEEERVTTFARRTPTDHLVAPGGVLERSLATLPADRGRLVPILLALLDPCVPVTVEEAAHA</sequence>
<dbReference type="AlphaFoldDB" id="A0AAX1UKA9"/>
<dbReference type="EMBL" id="QWGP01000015">
    <property type="protein sequence ID" value="RHZ93931.1"/>
    <property type="molecule type" value="Genomic_DNA"/>
</dbReference>
<dbReference type="SUPFAM" id="SSF56762">
    <property type="entry name" value="HydB/Nqo4-like"/>
    <property type="match status" value="1"/>
</dbReference>
<dbReference type="RefSeq" id="WP_119000520.1">
    <property type="nucleotide sequence ID" value="NZ_QWGP01000015.1"/>
</dbReference>